<name>A0A4X1SQR4_PIG</name>
<dbReference type="InterPro" id="IPR013783">
    <property type="entry name" value="Ig-like_fold"/>
</dbReference>
<dbReference type="AlphaFoldDB" id="A0A4X1SQR4"/>
<evidence type="ECO:0000256" key="1">
    <source>
        <dbReference type="ARBA" id="ARBA00022859"/>
    </source>
</evidence>
<evidence type="ECO:0000313" key="6">
    <source>
        <dbReference type="Proteomes" id="UP000314985"/>
    </source>
</evidence>
<dbReference type="PROSITE" id="PS50835">
    <property type="entry name" value="IG_LIKE"/>
    <property type="match status" value="1"/>
</dbReference>
<dbReference type="SMART" id="SM00406">
    <property type="entry name" value="IGv"/>
    <property type="match status" value="1"/>
</dbReference>
<evidence type="ECO:0000313" key="5">
    <source>
        <dbReference type="Ensembl" id="ENSSSCP00070004447.1"/>
    </source>
</evidence>
<dbReference type="InterPro" id="IPR003599">
    <property type="entry name" value="Ig_sub"/>
</dbReference>
<sequence length="158" mass="17471">EVKLVECGGGLVQPGGSLRLSCVGSGYTFSSYGMSWVRQAPGKGLEWLAGIDSGSYSGSSYYADSVKGRFTISRDDSQNTAYLQMNSLRTEDTARYYCSPQGPSLGPGWALPQKAPQAQKRNRQRLVRTSLWQVLWLFLSICPHLDVMTQDLRDPHCL</sequence>
<protein>
    <recommendedName>
        <fullName evidence="4">Ig-like domain-containing protein</fullName>
    </recommendedName>
</protein>
<dbReference type="GO" id="GO:0019814">
    <property type="term" value="C:immunoglobulin complex"/>
    <property type="evidence" value="ECO:0007669"/>
    <property type="project" value="UniProtKB-KW"/>
</dbReference>
<dbReference type="SMART" id="SM00409">
    <property type="entry name" value="IG"/>
    <property type="match status" value="1"/>
</dbReference>
<reference evidence="5" key="2">
    <citation type="submission" date="2025-08" db="UniProtKB">
        <authorList>
            <consortium name="Ensembl"/>
        </authorList>
    </citation>
    <scope>IDENTIFICATION</scope>
</reference>
<dbReference type="GO" id="GO:0002250">
    <property type="term" value="P:adaptive immune response"/>
    <property type="evidence" value="ECO:0007669"/>
    <property type="project" value="UniProtKB-KW"/>
</dbReference>
<dbReference type="InterPro" id="IPR036179">
    <property type="entry name" value="Ig-like_dom_sf"/>
</dbReference>
<reference evidence="6" key="1">
    <citation type="submission" date="2017-08" db="EMBL/GenBank/DDBJ databases">
        <title>USMARCv1.0.</title>
        <authorList>
            <person name="Hannum G.I."/>
            <person name="Koren S."/>
            <person name="Schroeder S.G."/>
            <person name="Chin S.C."/>
            <person name="Nonneman D.J."/>
            <person name="Becker S.A."/>
            <person name="Rosen B.D."/>
            <person name="Bickhart D.M."/>
            <person name="Putnam N.H."/>
            <person name="Green R.E."/>
            <person name="Tuggle C.K."/>
            <person name="Liu H."/>
            <person name="Rohrer G.A."/>
            <person name="Warr A."/>
            <person name="Hall R."/>
            <person name="Kim K."/>
            <person name="Hume D.A."/>
            <person name="Talbot R."/>
            <person name="Chow W."/>
            <person name="Howe K."/>
            <person name="Schwartz A.S."/>
            <person name="Watson M."/>
            <person name="Archibald A.L."/>
            <person name="Phillippy A.M."/>
            <person name="Smith T.P.L."/>
        </authorList>
    </citation>
    <scope>NUCLEOTIDE SEQUENCE [LARGE SCALE GENOMIC DNA]</scope>
</reference>
<evidence type="ECO:0000256" key="3">
    <source>
        <dbReference type="ARBA" id="ARBA00043265"/>
    </source>
</evidence>
<dbReference type="InterPro" id="IPR050199">
    <property type="entry name" value="IgHV"/>
</dbReference>
<dbReference type="SUPFAM" id="SSF48726">
    <property type="entry name" value="Immunoglobulin"/>
    <property type="match status" value="1"/>
</dbReference>
<dbReference type="PANTHER" id="PTHR23266">
    <property type="entry name" value="IMMUNOGLOBULIN HEAVY CHAIN"/>
    <property type="match status" value="1"/>
</dbReference>
<evidence type="ECO:0000259" key="4">
    <source>
        <dbReference type="PROSITE" id="PS50835"/>
    </source>
</evidence>
<dbReference type="InterPro" id="IPR013106">
    <property type="entry name" value="Ig_V-set"/>
</dbReference>
<dbReference type="InterPro" id="IPR007110">
    <property type="entry name" value="Ig-like_dom"/>
</dbReference>
<dbReference type="Ensembl" id="ENSSSCT00070005462.1">
    <property type="protein sequence ID" value="ENSSSCP00070004447.1"/>
    <property type="gene ID" value="ENSSSCG00070002919.1"/>
</dbReference>
<accession>A0A4X1SQR4</accession>
<organism evidence="5 6">
    <name type="scientific">Sus scrofa</name>
    <name type="common">Pig</name>
    <dbReference type="NCBI Taxonomy" id="9823"/>
    <lineage>
        <taxon>Eukaryota</taxon>
        <taxon>Metazoa</taxon>
        <taxon>Chordata</taxon>
        <taxon>Craniata</taxon>
        <taxon>Vertebrata</taxon>
        <taxon>Euteleostomi</taxon>
        <taxon>Mammalia</taxon>
        <taxon>Eutheria</taxon>
        <taxon>Laurasiatheria</taxon>
        <taxon>Artiodactyla</taxon>
        <taxon>Suina</taxon>
        <taxon>Suidae</taxon>
        <taxon>Sus</taxon>
    </lineage>
</organism>
<feature type="domain" description="Ig-like" evidence="4">
    <location>
        <begin position="1"/>
        <end position="98"/>
    </location>
</feature>
<dbReference type="FunFam" id="2.60.40.10:FF:001259">
    <property type="entry name" value="Immunoglobulin heavy variable 13-2"/>
    <property type="match status" value="1"/>
</dbReference>
<dbReference type="Proteomes" id="UP000314985">
    <property type="component" value="Unassembled WGS sequence"/>
</dbReference>
<dbReference type="GO" id="GO:0005576">
    <property type="term" value="C:extracellular region"/>
    <property type="evidence" value="ECO:0007669"/>
    <property type="project" value="UniProtKB-ARBA"/>
</dbReference>
<keyword evidence="1" id="KW-0391">Immunity</keyword>
<proteinExistence type="predicted"/>
<keyword evidence="2" id="KW-1064">Adaptive immunity</keyword>
<dbReference type="Pfam" id="PF07686">
    <property type="entry name" value="V-set"/>
    <property type="match status" value="1"/>
</dbReference>
<evidence type="ECO:0000256" key="2">
    <source>
        <dbReference type="ARBA" id="ARBA00023130"/>
    </source>
</evidence>
<keyword evidence="3" id="KW-1280">Immunoglobulin</keyword>
<dbReference type="Gene3D" id="2.60.40.10">
    <property type="entry name" value="Immunoglobulins"/>
    <property type="match status" value="1"/>
</dbReference>